<dbReference type="Proteomes" id="UP000245506">
    <property type="component" value="Unassembled WGS sequence"/>
</dbReference>
<comment type="caution">
    <text evidence="2">The sequence shown here is derived from an EMBL/GenBank/DDBJ whole genome shotgun (WGS) entry which is preliminary data.</text>
</comment>
<proteinExistence type="predicted"/>
<dbReference type="Pfam" id="PF21831">
    <property type="entry name" value="DUF6891"/>
    <property type="match status" value="1"/>
</dbReference>
<organism evidence="2 3">
    <name type="scientific">Leucothrix arctica</name>
    <dbReference type="NCBI Taxonomy" id="1481894"/>
    <lineage>
        <taxon>Bacteria</taxon>
        <taxon>Pseudomonadati</taxon>
        <taxon>Pseudomonadota</taxon>
        <taxon>Gammaproteobacteria</taxon>
        <taxon>Thiotrichales</taxon>
        <taxon>Thiotrichaceae</taxon>
        <taxon>Leucothrix</taxon>
    </lineage>
</organism>
<dbReference type="InterPro" id="IPR054186">
    <property type="entry name" value="DUF6891"/>
</dbReference>
<evidence type="ECO:0000313" key="3">
    <source>
        <dbReference type="Proteomes" id="UP000245506"/>
    </source>
</evidence>
<dbReference type="AlphaFoldDB" id="A0A317CAS9"/>
<feature type="domain" description="DUF6891" evidence="1">
    <location>
        <begin position="13"/>
        <end position="194"/>
    </location>
</feature>
<dbReference type="EMBL" id="QGKL01000042">
    <property type="protein sequence ID" value="PWQ93480.1"/>
    <property type="molecule type" value="Genomic_DNA"/>
</dbReference>
<reference evidence="2 3" key="1">
    <citation type="submission" date="2018-05" db="EMBL/GenBank/DDBJ databases">
        <title>Leucothrix arctica sp. nov., isolated from Arctic seawater.</title>
        <authorList>
            <person name="Choi A."/>
            <person name="Baek K."/>
        </authorList>
    </citation>
    <scope>NUCLEOTIDE SEQUENCE [LARGE SCALE GENOMIC DNA]</scope>
    <source>
        <strain evidence="2 3">IMCC9719</strain>
    </source>
</reference>
<keyword evidence="3" id="KW-1185">Reference proteome</keyword>
<evidence type="ECO:0000313" key="2">
    <source>
        <dbReference type="EMBL" id="PWQ93480.1"/>
    </source>
</evidence>
<name>A0A317CAS9_9GAMM</name>
<protein>
    <recommendedName>
        <fullName evidence="1">DUF6891 domain-containing protein</fullName>
    </recommendedName>
</protein>
<gene>
    <name evidence="2" type="ORF">DKT75_17815</name>
</gene>
<accession>A0A317CAS9</accession>
<sequence>MFLSMSNTMPEYQIVSELRSLVRSGFYTKQELLDMFCNEICESCNVVPEDVSTIIDSDMESIKAEKTTWPAVTDCDRLDLAFSVLNSVGMISLQNAGCTQSDAYGDIQDLYNKHPNQDSVIGYCFYHRQDLERAVRGMGLYVAFGPMDAKLEDTEGPKIGEVIRETLEKQGLEVEWDGTFNTRMLLPTITWKKR</sequence>
<evidence type="ECO:0000259" key="1">
    <source>
        <dbReference type="Pfam" id="PF21831"/>
    </source>
</evidence>